<name>A0A5J4R4Y8_9ZZZZ</name>
<protein>
    <recommendedName>
        <fullName evidence="2">Lipoprotein</fullName>
    </recommendedName>
</protein>
<dbReference type="PROSITE" id="PS51257">
    <property type="entry name" value="PROKAR_LIPOPROTEIN"/>
    <property type="match status" value="1"/>
</dbReference>
<gene>
    <name evidence="1" type="ORF">EZS27_023371</name>
</gene>
<dbReference type="AlphaFoldDB" id="A0A5J4R4Y8"/>
<reference evidence="1" key="1">
    <citation type="submission" date="2019-03" db="EMBL/GenBank/DDBJ databases">
        <title>Single cell metagenomics reveals metabolic interactions within the superorganism composed of flagellate Streblomastix strix and complex community of Bacteroidetes bacteria on its surface.</title>
        <authorList>
            <person name="Treitli S.C."/>
            <person name="Kolisko M."/>
            <person name="Husnik F."/>
            <person name="Keeling P."/>
            <person name="Hampl V."/>
        </authorList>
    </citation>
    <scope>NUCLEOTIDE SEQUENCE</scope>
    <source>
        <strain evidence="1">STM</strain>
    </source>
</reference>
<dbReference type="EMBL" id="SNRY01001953">
    <property type="protein sequence ID" value="KAA6327653.1"/>
    <property type="molecule type" value="Genomic_DNA"/>
</dbReference>
<comment type="caution">
    <text evidence="1">The sequence shown here is derived from an EMBL/GenBank/DDBJ whole genome shotgun (WGS) entry which is preliminary data.</text>
</comment>
<evidence type="ECO:0000313" key="1">
    <source>
        <dbReference type="EMBL" id="KAA6327653.1"/>
    </source>
</evidence>
<sequence>MKKILLLLILACTFLSFCSCENENEFIYNLNLTGNITVGGDTIEIDSRFVYYDHTCDALVHAIYQNDVKFIEKEIIDLFHCQTYDIFVSGEIEGFKIKEHFKYGTTIELIEWEEIKYIVIWSRT</sequence>
<accession>A0A5J4R4Y8</accession>
<evidence type="ECO:0008006" key="2">
    <source>
        <dbReference type="Google" id="ProtNLM"/>
    </source>
</evidence>
<organism evidence="1">
    <name type="scientific">termite gut metagenome</name>
    <dbReference type="NCBI Taxonomy" id="433724"/>
    <lineage>
        <taxon>unclassified sequences</taxon>
        <taxon>metagenomes</taxon>
        <taxon>organismal metagenomes</taxon>
    </lineage>
</organism>
<proteinExistence type="predicted"/>